<evidence type="ECO:0000313" key="3">
    <source>
        <dbReference type="Ensembl" id="ENSSAUP00010057947.1"/>
    </source>
</evidence>
<proteinExistence type="predicted"/>
<dbReference type="SUPFAM" id="SSF47986">
    <property type="entry name" value="DEATH domain"/>
    <property type="match status" value="1"/>
</dbReference>
<dbReference type="Gene3D" id="1.10.533.10">
    <property type="entry name" value="Death Domain, Fas"/>
    <property type="match status" value="1"/>
</dbReference>
<dbReference type="AlphaFoldDB" id="A0A671Y9X0"/>
<dbReference type="Proteomes" id="UP000472265">
    <property type="component" value="Chromosome 17"/>
</dbReference>
<dbReference type="Pfam" id="PF02758">
    <property type="entry name" value="PYRIN"/>
    <property type="match status" value="1"/>
</dbReference>
<reference evidence="3" key="2">
    <citation type="submission" date="2025-08" db="UniProtKB">
        <authorList>
            <consortium name="Ensembl"/>
        </authorList>
    </citation>
    <scope>IDENTIFICATION</scope>
</reference>
<feature type="domain" description="Pyrin" evidence="2">
    <location>
        <begin position="1"/>
        <end position="89"/>
    </location>
</feature>
<name>A0A671Y9X0_SPAAU</name>
<dbReference type="SMART" id="SM01289">
    <property type="entry name" value="PYRIN"/>
    <property type="match status" value="1"/>
</dbReference>
<dbReference type="Ensembl" id="ENSSAUT00010060835.1">
    <property type="protein sequence ID" value="ENSSAUP00010057947.1"/>
    <property type="gene ID" value="ENSSAUG00010023685.1"/>
</dbReference>
<accession>A0A671Y9X0</accession>
<feature type="region of interest" description="Disordered" evidence="1">
    <location>
        <begin position="89"/>
        <end position="108"/>
    </location>
</feature>
<evidence type="ECO:0000256" key="1">
    <source>
        <dbReference type="SAM" id="MobiDB-lite"/>
    </source>
</evidence>
<sequence length="235" mass="26635">MATTIKRAIRDELENLSKIDFDKFCEELLDRREEPRILRRSVEGKGPVDITQLLVSTFTEPKALQVALNTLRQINCNEAAQTLESRTRIKDSVDNGNPALPKTSSGELETEPLQEALKIAADQFPLKATGQGGPLKKPEEVKADAEARVRSEGGDPSNKRLVLSRFIIQFGKYKGQTFKWLLENDVGYAAYVVATHQDQRKWKKDRSPLMVHKVLQTNFTDRVPLLEIALTYMHF</sequence>
<evidence type="ECO:0000313" key="4">
    <source>
        <dbReference type="Proteomes" id="UP000472265"/>
    </source>
</evidence>
<dbReference type="OMA" id="QINCNEA"/>
<evidence type="ECO:0000259" key="2">
    <source>
        <dbReference type="PROSITE" id="PS50824"/>
    </source>
</evidence>
<protein>
    <recommendedName>
        <fullName evidence="2">Pyrin domain-containing protein</fullName>
    </recommendedName>
</protein>
<dbReference type="PROSITE" id="PS50824">
    <property type="entry name" value="DAPIN"/>
    <property type="match status" value="1"/>
</dbReference>
<organism evidence="3 4">
    <name type="scientific">Sparus aurata</name>
    <name type="common">Gilthead sea bream</name>
    <dbReference type="NCBI Taxonomy" id="8175"/>
    <lineage>
        <taxon>Eukaryota</taxon>
        <taxon>Metazoa</taxon>
        <taxon>Chordata</taxon>
        <taxon>Craniata</taxon>
        <taxon>Vertebrata</taxon>
        <taxon>Euteleostomi</taxon>
        <taxon>Actinopterygii</taxon>
        <taxon>Neopterygii</taxon>
        <taxon>Teleostei</taxon>
        <taxon>Neoteleostei</taxon>
        <taxon>Acanthomorphata</taxon>
        <taxon>Eupercaria</taxon>
        <taxon>Spariformes</taxon>
        <taxon>Sparidae</taxon>
        <taxon>Sparus</taxon>
    </lineage>
</organism>
<reference evidence="3" key="1">
    <citation type="submission" date="2021-04" db="EMBL/GenBank/DDBJ databases">
        <authorList>
            <consortium name="Wellcome Sanger Institute Data Sharing"/>
        </authorList>
    </citation>
    <scope>NUCLEOTIDE SEQUENCE [LARGE SCALE GENOMIC DNA]</scope>
</reference>
<keyword evidence="4" id="KW-1185">Reference proteome</keyword>
<feature type="region of interest" description="Disordered" evidence="1">
    <location>
        <begin position="127"/>
        <end position="155"/>
    </location>
</feature>
<reference evidence="3" key="3">
    <citation type="submission" date="2025-09" db="UniProtKB">
        <authorList>
            <consortium name="Ensembl"/>
        </authorList>
    </citation>
    <scope>IDENTIFICATION</scope>
</reference>
<feature type="compositionally biased region" description="Basic and acidic residues" evidence="1">
    <location>
        <begin position="136"/>
        <end position="153"/>
    </location>
</feature>
<dbReference type="InterPro" id="IPR004020">
    <property type="entry name" value="DAPIN"/>
</dbReference>
<dbReference type="InParanoid" id="A0A671Y9X0"/>
<dbReference type="InterPro" id="IPR011029">
    <property type="entry name" value="DEATH-like_dom_sf"/>
</dbReference>
<dbReference type="GeneTree" id="ENSGT01140000283325"/>